<sequence>MSMFSRISENDLVRIRETVKRAENQISGEIMPVLVRQSHHYPAVKWKSGSLLALVAFVAIVVIDRWFPQIAVYDPLYYFLIVSCSGILGAMLPLWFPSLKRFLVTEAEQKHAARQKAETVFLEEEVFNTAHRTGIMIFVSFLEHEVIVMADSGISSKVNQKEWDSITNNLIDHIKAERLIDGIEEAVTQCGQLLLEKGFSKKADDKNELSDHLRIDP</sequence>
<dbReference type="Gene3D" id="3.10.310.50">
    <property type="match status" value="1"/>
</dbReference>
<keyword evidence="1" id="KW-1133">Transmembrane helix</keyword>
<dbReference type="STRING" id="1237149.C900_02735"/>
<evidence type="ECO:0000313" key="3">
    <source>
        <dbReference type="EMBL" id="ELR71394.1"/>
    </source>
</evidence>
<keyword evidence="1" id="KW-0812">Transmembrane</keyword>
<name>L8JUZ1_9BACT</name>
<feature type="transmembrane region" description="Helical" evidence="1">
    <location>
        <begin position="46"/>
        <end position="63"/>
    </location>
</feature>
<dbReference type="OrthoDB" id="9786161at2"/>
<organism evidence="3 4">
    <name type="scientific">Fulvivirga imtechensis AK7</name>
    <dbReference type="NCBI Taxonomy" id="1237149"/>
    <lineage>
        <taxon>Bacteria</taxon>
        <taxon>Pseudomonadati</taxon>
        <taxon>Bacteroidota</taxon>
        <taxon>Cytophagia</taxon>
        <taxon>Cytophagales</taxon>
        <taxon>Fulvivirgaceae</taxon>
        <taxon>Fulvivirga</taxon>
    </lineage>
</organism>
<evidence type="ECO:0000256" key="1">
    <source>
        <dbReference type="SAM" id="Phobius"/>
    </source>
</evidence>
<reference evidence="3 4" key="1">
    <citation type="submission" date="2012-12" db="EMBL/GenBank/DDBJ databases">
        <title>Genome assembly of Fulvivirga imtechensis AK7.</title>
        <authorList>
            <person name="Nupur N."/>
            <person name="Khatri I."/>
            <person name="Kumar R."/>
            <person name="Subramanian S."/>
            <person name="Pinnaka A."/>
        </authorList>
    </citation>
    <scope>NUCLEOTIDE SEQUENCE [LARGE SCALE GENOMIC DNA]</scope>
    <source>
        <strain evidence="3 4">AK7</strain>
    </source>
</reference>
<evidence type="ECO:0000313" key="4">
    <source>
        <dbReference type="Proteomes" id="UP000011135"/>
    </source>
</evidence>
<dbReference type="AlphaFoldDB" id="L8JUZ1"/>
<dbReference type="RefSeq" id="WP_009580038.1">
    <property type="nucleotide sequence ID" value="NZ_AMZN01000040.1"/>
</dbReference>
<proteinExistence type="predicted"/>
<dbReference type="PANTHER" id="PTHR30373">
    <property type="entry name" value="UPF0603 PROTEIN YGCG"/>
    <property type="match status" value="1"/>
</dbReference>
<comment type="caution">
    <text evidence="3">The sequence shown here is derived from an EMBL/GenBank/DDBJ whole genome shotgun (WGS) entry which is preliminary data.</text>
</comment>
<dbReference type="Proteomes" id="UP000011135">
    <property type="component" value="Unassembled WGS sequence"/>
</dbReference>
<gene>
    <name evidence="3" type="ORF">C900_02735</name>
</gene>
<dbReference type="eggNOG" id="COG3762">
    <property type="taxonomic scope" value="Bacteria"/>
</dbReference>
<dbReference type="Pfam" id="PF04536">
    <property type="entry name" value="TPM_phosphatase"/>
    <property type="match status" value="1"/>
</dbReference>
<keyword evidence="1" id="KW-0472">Membrane</keyword>
<dbReference type="PANTHER" id="PTHR30373:SF8">
    <property type="entry name" value="BLL7265 PROTEIN"/>
    <property type="match status" value="1"/>
</dbReference>
<accession>L8JUZ1</accession>
<dbReference type="InterPro" id="IPR007621">
    <property type="entry name" value="TPM_dom"/>
</dbReference>
<keyword evidence="4" id="KW-1185">Reference proteome</keyword>
<dbReference type="EMBL" id="AMZN01000040">
    <property type="protein sequence ID" value="ELR71394.1"/>
    <property type="molecule type" value="Genomic_DNA"/>
</dbReference>
<feature type="transmembrane region" description="Helical" evidence="1">
    <location>
        <begin position="75"/>
        <end position="96"/>
    </location>
</feature>
<feature type="domain" description="TPM" evidence="2">
    <location>
        <begin position="111"/>
        <end position="192"/>
    </location>
</feature>
<protein>
    <recommendedName>
        <fullName evidence="2">TPM domain-containing protein</fullName>
    </recommendedName>
</protein>
<evidence type="ECO:0000259" key="2">
    <source>
        <dbReference type="Pfam" id="PF04536"/>
    </source>
</evidence>